<dbReference type="EMBL" id="WUAV01000004">
    <property type="protein sequence ID" value="KAF1755564.1"/>
    <property type="molecule type" value="Genomic_DNA"/>
</dbReference>
<dbReference type="GeneID" id="9819135"/>
<sequence>MKTLRKVSVVSLLFYVFMLAGHCLGEEPKRYPATSAVVTNIAYFHLLDCFATANHTNPLNSLLRLSLDESLFLPAKKRASECPKDRKTTIAHNLTETFFVSEITSNQLNAKARERYRQDADNFQKVDDMARIMHAAYYTDQFDLVFDKETVGEKADVGQALDGTFSFGCDMSVCKEDGKKKGVIVCHFVRGVPKPRRTITKAEADRRRALEYGHSSANGLLSFGSFFSAVIFSLGLF</sequence>
<evidence type="ECO:0000256" key="1">
    <source>
        <dbReference type="SAM" id="SignalP"/>
    </source>
</evidence>
<dbReference type="CTD" id="9819135"/>
<feature type="chain" id="PRO_5025420217" description="SCP domain-containing protein" evidence="1">
    <location>
        <begin position="26"/>
        <end position="237"/>
    </location>
</feature>
<evidence type="ECO:0008006" key="4">
    <source>
        <dbReference type="Google" id="ProtNLM"/>
    </source>
</evidence>
<proteinExistence type="predicted"/>
<accession>A0A6A5GLK6</accession>
<dbReference type="AlphaFoldDB" id="A0A6A5GLK6"/>
<protein>
    <recommendedName>
        <fullName evidence="4">SCP domain-containing protein</fullName>
    </recommendedName>
</protein>
<dbReference type="KEGG" id="crq:GCK72_012014"/>
<feature type="signal peptide" evidence="1">
    <location>
        <begin position="1"/>
        <end position="25"/>
    </location>
</feature>
<name>A0A6A5GLK6_CAERE</name>
<dbReference type="RefSeq" id="XP_053583568.1">
    <property type="nucleotide sequence ID" value="XM_053728796.1"/>
</dbReference>
<organism evidence="2 3">
    <name type="scientific">Caenorhabditis remanei</name>
    <name type="common">Caenorhabditis vulgaris</name>
    <dbReference type="NCBI Taxonomy" id="31234"/>
    <lineage>
        <taxon>Eukaryota</taxon>
        <taxon>Metazoa</taxon>
        <taxon>Ecdysozoa</taxon>
        <taxon>Nematoda</taxon>
        <taxon>Chromadorea</taxon>
        <taxon>Rhabditida</taxon>
        <taxon>Rhabditina</taxon>
        <taxon>Rhabditomorpha</taxon>
        <taxon>Rhabditoidea</taxon>
        <taxon>Rhabditidae</taxon>
        <taxon>Peloderinae</taxon>
        <taxon>Caenorhabditis</taxon>
    </lineage>
</organism>
<gene>
    <name evidence="2" type="ORF">GCK72_012014</name>
</gene>
<reference evidence="2 3" key="1">
    <citation type="submission" date="2019-12" db="EMBL/GenBank/DDBJ databases">
        <title>Chromosome-level assembly of the Caenorhabditis remanei genome.</title>
        <authorList>
            <person name="Teterina A.A."/>
            <person name="Willis J.H."/>
            <person name="Phillips P.C."/>
        </authorList>
    </citation>
    <scope>NUCLEOTIDE SEQUENCE [LARGE SCALE GENOMIC DNA]</scope>
    <source>
        <strain evidence="2 3">PX506</strain>
        <tissue evidence="2">Whole organism</tissue>
    </source>
</reference>
<comment type="caution">
    <text evidence="2">The sequence shown here is derived from an EMBL/GenBank/DDBJ whole genome shotgun (WGS) entry which is preliminary data.</text>
</comment>
<keyword evidence="1" id="KW-0732">Signal</keyword>
<evidence type="ECO:0000313" key="2">
    <source>
        <dbReference type="EMBL" id="KAF1755564.1"/>
    </source>
</evidence>
<dbReference type="Proteomes" id="UP000483820">
    <property type="component" value="Chromosome IV"/>
</dbReference>
<evidence type="ECO:0000313" key="3">
    <source>
        <dbReference type="Proteomes" id="UP000483820"/>
    </source>
</evidence>